<organism evidence="1">
    <name type="scientific">Picea sitchensis</name>
    <name type="common">Sitka spruce</name>
    <name type="synonym">Pinus sitchensis</name>
    <dbReference type="NCBI Taxonomy" id="3332"/>
    <lineage>
        <taxon>Eukaryota</taxon>
        <taxon>Viridiplantae</taxon>
        <taxon>Streptophyta</taxon>
        <taxon>Embryophyta</taxon>
        <taxon>Tracheophyta</taxon>
        <taxon>Spermatophyta</taxon>
        <taxon>Pinopsida</taxon>
        <taxon>Pinidae</taxon>
        <taxon>Conifers I</taxon>
        <taxon>Pinales</taxon>
        <taxon>Pinaceae</taxon>
        <taxon>Picea</taxon>
    </lineage>
</organism>
<accession>A9NSF9</accession>
<proteinExistence type="evidence at transcript level"/>
<sequence length="48" mass="6044">MEAFLRKLSRKGRNGRTQKKLMKFWLNMKPDWRMELLCPNQRRVWSFM</sequence>
<name>A9NSF9_PICSI</name>
<reference evidence="1" key="1">
    <citation type="journal article" date="2008" name="BMC Genomics">
        <title>A conifer genomics resource of 200,000 spruce (Picea spp.) ESTs and 6,464 high-quality, sequence-finished full-length cDNAs for Sitka spruce (Picea sitchensis).</title>
        <authorList>
            <person name="Ralph S.G."/>
            <person name="Chun H.J."/>
            <person name="Kolosova N."/>
            <person name="Cooper D."/>
            <person name="Oddy C."/>
            <person name="Ritland C.E."/>
            <person name="Kirkpatrick R."/>
            <person name="Moore R."/>
            <person name="Barber S."/>
            <person name="Holt R.A."/>
            <person name="Jones S.J."/>
            <person name="Marra M.A."/>
            <person name="Douglas C.J."/>
            <person name="Ritland K."/>
            <person name="Bohlmann J."/>
        </authorList>
    </citation>
    <scope>NUCLEOTIDE SEQUENCE</scope>
    <source>
        <tissue evidence="1">Green portion of the leader tissue</tissue>
    </source>
</reference>
<evidence type="ECO:0000313" key="1">
    <source>
        <dbReference type="EMBL" id="ABK23570.1"/>
    </source>
</evidence>
<protein>
    <submittedName>
        <fullName evidence="1">Uncharacterized protein</fullName>
    </submittedName>
</protein>
<dbReference type="AlphaFoldDB" id="A9NSF9"/>
<dbReference type="EMBL" id="EF084248">
    <property type="protein sequence ID" value="ABK23570.1"/>
    <property type="molecule type" value="mRNA"/>
</dbReference>